<accession>A0ABV4LLN2</accession>
<dbReference type="Proteomes" id="UP001569177">
    <property type="component" value="Unassembled WGS sequence"/>
</dbReference>
<organism evidence="1 2">
    <name type="scientific">Vibrio kanaloae</name>
    <dbReference type="NCBI Taxonomy" id="170673"/>
    <lineage>
        <taxon>Bacteria</taxon>
        <taxon>Pseudomonadati</taxon>
        <taxon>Pseudomonadota</taxon>
        <taxon>Gammaproteobacteria</taxon>
        <taxon>Vibrionales</taxon>
        <taxon>Vibrionaceae</taxon>
        <taxon>Vibrio</taxon>
    </lineage>
</organism>
<sequence>MPTTKGLEILANLKAKHFPNGYSSKQRGGKDYRFSSKGQAEYKRALKLQIIRLREVVS</sequence>
<evidence type="ECO:0000313" key="2">
    <source>
        <dbReference type="Proteomes" id="UP001569177"/>
    </source>
</evidence>
<proteinExistence type="predicted"/>
<dbReference type="EMBL" id="JBGOOJ010000023">
    <property type="protein sequence ID" value="MEZ8092020.1"/>
    <property type="molecule type" value="Genomic_DNA"/>
</dbReference>
<reference evidence="1 2" key="1">
    <citation type="submission" date="2024-06" db="EMBL/GenBank/DDBJ databases">
        <authorList>
            <person name="Steensen K."/>
            <person name="Seneca J."/>
            <person name="Bartlau N."/>
            <person name="Yu A.X."/>
            <person name="Polz M.F."/>
        </authorList>
    </citation>
    <scope>NUCLEOTIDE SEQUENCE [LARGE SCALE GENOMIC DNA]</scope>
    <source>
        <strain evidence="1 2">5S240</strain>
    </source>
</reference>
<evidence type="ECO:0000313" key="1">
    <source>
        <dbReference type="EMBL" id="MEZ8092020.1"/>
    </source>
</evidence>
<gene>
    <name evidence="1" type="ORF">ACED24_18335</name>
</gene>
<keyword evidence="2" id="KW-1185">Reference proteome</keyword>
<name>A0ABV4LLN2_9VIBR</name>
<protein>
    <submittedName>
        <fullName evidence="1">Uncharacterized protein</fullName>
    </submittedName>
</protein>
<dbReference type="RefSeq" id="WP_017055725.1">
    <property type="nucleotide sequence ID" value="NZ_JBGONX010000030.1"/>
</dbReference>
<comment type="caution">
    <text evidence="1">The sequence shown here is derived from an EMBL/GenBank/DDBJ whole genome shotgun (WGS) entry which is preliminary data.</text>
</comment>